<comment type="caution">
    <text evidence="4">The sequence shown here is derived from an EMBL/GenBank/DDBJ whole genome shotgun (WGS) entry which is preliminary data.</text>
</comment>
<reference evidence="4" key="2">
    <citation type="submission" date="2020-09" db="EMBL/GenBank/DDBJ databases">
        <authorList>
            <person name="Sun Q."/>
            <person name="Kim S."/>
        </authorList>
    </citation>
    <scope>NUCLEOTIDE SEQUENCE</scope>
    <source>
        <strain evidence="4">KCTC 12988</strain>
    </source>
</reference>
<dbReference type="InterPro" id="IPR017850">
    <property type="entry name" value="Alkaline_phosphatase_core_sf"/>
</dbReference>
<dbReference type="AlphaFoldDB" id="A0A918WHT8"/>
<keyword evidence="2" id="KW-0378">Hydrolase</keyword>
<accession>A0A918WHT8</accession>
<evidence type="ECO:0000256" key="1">
    <source>
        <dbReference type="ARBA" id="ARBA00008779"/>
    </source>
</evidence>
<dbReference type="Proteomes" id="UP000644507">
    <property type="component" value="Unassembled WGS sequence"/>
</dbReference>
<evidence type="ECO:0000313" key="4">
    <source>
        <dbReference type="EMBL" id="GHC47768.1"/>
    </source>
</evidence>
<evidence type="ECO:0000256" key="2">
    <source>
        <dbReference type="ARBA" id="ARBA00022801"/>
    </source>
</evidence>
<dbReference type="GO" id="GO:0004065">
    <property type="term" value="F:arylsulfatase activity"/>
    <property type="evidence" value="ECO:0007669"/>
    <property type="project" value="TreeGrafter"/>
</dbReference>
<evidence type="ECO:0000259" key="3">
    <source>
        <dbReference type="Pfam" id="PF00884"/>
    </source>
</evidence>
<dbReference type="PANTHER" id="PTHR42693">
    <property type="entry name" value="ARYLSULFATASE FAMILY MEMBER"/>
    <property type="match status" value="1"/>
</dbReference>
<sequence length="521" mass="59079">MKPPIILSSLALFAQSLGALEKPNIILVFADDISARELPLYGSSSWSPPAGGDTNDPAYRAHTPVLEQMAEEGCWIETAWAATVCSPSRAMMMTGRYAHLHKWWHNKDVGLAPEPNPKKQKWNLCDSSPIQLGHVAQKAGYATYWAGKTQMPGDLRRYGYDEGCLTPGNLSDTDNPFTDFKHFYKKVDGKRVLFDVDTGKEVDTYQQHGWYWYPHVRLMNAKGKSGFQWWPNTEESIAEFGLGTYGPDVELDFVFDYMDRQKEAGKPFFIYHCSHLGHDAWDWLNPASSSKWPGTPVIKWTGKGYERTTPHITGDQGKYETHGTVTEPGIHHHVNYLDYQIWLYQKKIEEMGIADNTVLIFCADNGTSGYGKSSSDRQKGTHVPLIIHAPGLTKRGKQDILVNLSDFLPTIAELTGYQLPADYEINGESLVPFLFSDKTDHRDWIYAYQKSETLIRGRKVMKDGRGKWWDVENTPADLISFPQIKDWKALSPEHRAERKKLTGIIPRFDLHATQHDAPANK</sequence>
<evidence type="ECO:0000313" key="5">
    <source>
        <dbReference type="Proteomes" id="UP000644507"/>
    </source>
</evidence>
<dbReference type="EMBL" id="BMXI01000004">
    <property type="protein sequence ID" value="GHC47768.1"/>
    <property type="molecule type" value="Genomic_DNA"/>
</dbReference>
<comment type="similarity">
    <text evidence="1">Belongs to the sulfatase family.</text>
</comment>
<name>A0A918WHT8_9BACT</name>
<feature type="domain" description="Sulfatase N-terminal" evidence="3">
    <location>
        <begin position="23"/>
        <end position="417"/>
    </location>
</feature>
<gene>
    <name evidence="4" type="primary">arsA</name>
    <name evidence="4" type="ORF">GCM10007100_11950</name>
</gene>
<dbReference type="SUPFAM" id="SSF53649">
    <property type="entry name" value="Alkaline phosphatase-like"/>
    <property type="match status" value="1"/>
</dbReference>
<dbReference type="InterPro" id="IPR000917">
    <property type="entry name" value="Sulfatase_N"/>
</dbReference>
<dbReference type="PANTHER" id="PTHR42693:SF53">
    <property type="entry name" value="ENDO-4-O-SULFATASE"/>
    <property type="match status" value="1"/>
</dbReference>
<dbReference type="InterPro" id="IPR050738">
    <property type="entry name" value="Sulfatase"/>
</dbReference>
<dbReference type="Gene3D" id="3.40.720.10">
    <property type="entry name" value="Alkaline Phosphatase, subunit A"/>
    <property type="match status" value="1"/>
</dbReference>
<organism evidence="4 5">
    <name type="scientific">Roseibacillus persicicus</name>
    <dbReference type="NCBI Taxonomy" id="454148"/>
    <lineage>
        <taxon>Bacteria</taxon>
        <taxon>Pseudomonadati</taxon>
        <taxon>Verrucomicrobiota</taxon>
        <taxon>Verrucomicrobiia</taxon>
        <taxon>Verrucomicrobiales</taxon>
        <taxon>Verrucomicrobiaceae</taxon>
        <taxon>Roseibacillus</taxon>
    </lineage>
</organism>
<protein>
    <submittedName>
        <fullName evidence="4">Arylsulfatase</fullName>
    </submittedName>
</protein>
<dbReference type="RefSeq" id="WP_189568288.1">
    <property type="nucleotide sequence ID" value="NZ_BMXI01000004.1"/>
</dbReference>
<reference evidence="4" key="1">
    <citation type="journal article" date="2014" name="Int. J. Syst. Evol. Microbiol.">
        <title>Complete genome sequence of Corynebacterium casei LMG S-19264T (=DSM 44701T), isolated from a smear-ripened cheese.</title>
        <authorList>
            <consortium name="US DOE Joint Genome Institute (JGI-PGF)"/>
            <person name="Walter F."/>
            <person name="Albersmeier A."/>
            <person name="Kalinowski J."/>
            <person name="Ruckert C."/>
        </authorList>
    </citation>
    <scope>NUCLEOTIDE SEQUENCE</scope>
    <source>
        <strain evidence="4">KCTC 12988</strain>
    </source>
</reference>
<keyword evidence="5" id="KW-1185">Reference proteome</keyword>
<proteinExistence type="inferred from homology"/>
<dbReference type="Pfam" id="PF00884">
    <property type="entry name" value="Sulfatase"/>
    <property type="match status" value="1"/>
</dbReference>